<dbReference type="Pfam" id="PF17973">
    <property type="entry name" value="bMG10"/>
    <property type="match status" value="1"/>
</dbReference>
<evidence type="ECO:0000259" key="2">
    <source>
        <dbReference type="SMART" id="SM01359"/>
    </source>
</evidence>
<dbReference type="InterPro" id="IPR021868">
    <property type="entry name" value="Alpha_2_Macroglob_MG3"/>
</dbReference>
<evidence type="ECO:0000259" key="3">
    <source>
        <dbReference type="SMART" id="SM01360"/>
    </source>
</evidence>
<dbReference type="Pfam" id="PF07703">
    <property type="entry name" value="A2M_BRD"/>
    <property type="match status" value="1"/>
</dbReference>
<dbReference type="InterPro" id="IPR011625">
    <property type="entry name" value="A2M_N_BRD"/>
</dbReference>
<dbReference type="Proteomes" id="UP000197003">
    <property type="component" value="Chromosome"/>
</dbReference>
<dbReference type="Pfam" id="PF11974">
    <property type="entry name" value="bMG3"/>
    <property type="match status" value="1"/>
</dbReference>
<evidence type="ECO:0008006" key="6">
    <source>
        <dbReference type="Google" id="ProtNLM"/>
    </source>
</evidence>
<dbReference type="EMBL" id="CP020946">
    <property type="protein sequence ID" value="ASD65114.1"/>
    <property type="molecule type" value="Genomic_DNA"/>
</dbReference>
<dbReference type="Pfam" id="PF00207">
    <property type="entry name" value="A2M"/>
    <property type="match status" value="1"/>
</dbReference>
<dbReference type="InterPro" id="IPR041246">
    <property type="entry name" value="Bact_MG10"/>
</dbReference>
<dbReference type="PANTHER" id="PTHR40094:SF1">
    <property type="entry name" value="UBIQUITIN DOMAIN-CONTAINING PROTEIN"/>
    <property type="match status" value="1"/>
</dbReference>
<dbReference type="InterPro" id="IPR002890">
    <property type="entry name" value="MG2"/>
</dbReference>
<feature type="domain" description="Alpha-2-macroglobulin" evidence="3">
    <location>
        <begin position="1176"/>
        <end position="1266"/>
    </location>
</feature>
<dbReference type="InterPro" id="IPR001599">
    <property type="entry name" value="Macroglobln_a2"/>
</dbReference>
<dbReference type="SMART" id="SM01360">
    <property type="entry name" value="A2M"/>
    <property type="match status" value="1"/>
</dbReference>
<accession>A0A1Z3NCB9</accession>
<dbReference type="OrthoDB" id="5287004at2"/>
<sequence length="1822" mass="203122">MISLFFSLLTTLSFAQQKVQVQTFTPQGFVKSVEQVRVEFNQPMVRFGEIKLDSPVQSSCFDAKKGQGRWIDTRNWVFDFTEPVAGGQSCEVKVHGQIFSFNTGGPHIKNIFPQTYRDIDPEQSFVVFADSPVKTESLAAGVYFVIEGLGDRVPAQVITGGEATKTYQAAENEYKYEKELFKGDYVVLKAQRPFPAGARVSLVWSKAVQSPSGHTSKEDEVYEFNVREPFKLSFNCDREAANRPCVPLMGMRLNASASFPAKLAQEIYIQSADGKKIKAANLDAAAGGKDNVSYLEFKGPFVANSQYTVVIPAKMKDEDDRLLSNQSQFPLKVKTGEDPSLLKFASTFGVIESGPEAAMAVTLRRVEKSVDTQFGGWTGQLKANDFKSVIKALGEVMRNPYGEEALKNWQGKATQKIKVDKPAKATDLEVVGIPLKASGFYVVEMKSPLLGQNLLDQKKPFYVRSAGLVTNMSVHVKHTRNEAWVWVTELKTTKVVPGAKVSIFDNAGNVISSATTDARGWASFKFAKPVDDWATDPQSGFYGGFFAMAEKSDDFSFTHTSWDKGIESWRFQIRSGDTDSLWLGHAILDRTLLKPEEKMSAKIVLRKTSLSGFSLPTANEWPTRLTVAHDSGLQTFKLSLTWNKQTGVALVTWPVPAGAKLGRWTLTLEKDTPSIQIAVGDVAVENFRVPLMQVRLDGTKPVYVQEKNIPVQVSGTYFAGGPAGDLPVKMRWNVEPGYFSPQNEDFQEYAFANGAVSEGLFRQGEEEIHRHVPQSGTRDFKLNKQGVAQESISGIKYAAAPQNLRTEIEYKDPNGEIQSLSRTFPLWSSSLVLGMKSRGWSATPDKVEFDVVALDLQQRPLKNQSVQVDLYTSRYYTHRKRLVGGFYAYEDFREYKKIGELCRGVTDAQGQFLCKGKTKASGSVIAVVSGKDAQGRISYSNVTQWIIRPGENQWFGSEDNDRADLIPFKKTYEPGETAEFQLRTPFPQAKVLVTVERDGILHSEVVDVSGDSPVIRVPIKKEYAPNVVVSAFAIRGRLADPKPTALVDLAKPAYKLGLAQIKVGWKENTLKVSVATDKKTYSARQKSQVTISVKDSLGRPAAKAEVALVAVDEGLLALRDNDSWDLLGSMMRLRSHTVQTATSQTQVVGRRHFGLKAVPIGGDGAGGLRRELFDTLLYWNPSVKLNAKGEAKVDIKLNDSTTSFRIVAVALQGQDQFGTGWTSIQSSQEVMIMPGLSSVVRDGDEFQAGFTVRNASDKIHDLNLTLAVTPNAGTHPAQKLRLAAGEAKEVFWKVKVPAGASQLEYILSARTVDGRAVDEIKKTQQILPVRVARIYQSEFGNWPDFKKLSLQQPAGADQAKSSIVVELNSSLGGSTEGIREFWKNYMYSCLEQQVSRVVSLNDKKAWQKLEDKLDTYLDGNGLLRYFPGNAVSGNVNLTAYVLNIAHEAGFTFSDEHENRMLDALNAYAEGRLRESQEFDRADSVLKKITVMETLSRYRRLNIASIPTIEYSPNQWPMYTLIEWYQIHLWEKEVSGREQTMKDIESVLRNRFYFSAKRLQFKDERLESMPWLMRDTESSVLRLILTMMKLPQWQSDIPRLYQGAWGLQQEGAWALTSDNAWGAIVMRRLQEHYGKEKVEGTFVAELAGASEKYSWSKGSSGSLSLPWHQDKGELKLDQQGAGRPWITVSVKAAVPVTKPVFAGFNVEKIITPVEQKEKGRWSVGDVARVQLKVKAKASQTWVVVEDPVPTGASVIQASYATSVERKSELIRFYHSWFPQDEQVMEYTLRFNQSGTYVLPAPRVEAMYSPDLFAELPESVWSVQ</sequence>
<feature type="domain" description="Alpha-2-macroglobulin bait region" evidence="2">
    <location>
        <begin position="963"/>
        <end position="1118"/>
    </location>
</feature>
<dbReference type="RefSeq" id="WP_088566521.1">
    <property type="nucleotide sequence ID" value="NZ_CP020946.1"/>
</dbReference>
<dbReference type="GO" id="GO:0004866">
    <property type="term" value="F:endopeptidase inhibitor activity"/>
    <property type="evidence" value="ECO:0007669"/>
    <property type="project" value="InterPro"/>
</dbReference>
<gene>
    <name evidence="4" type="ORF">B9G79_16840</name>
</gene>
<organism evidence="4 5">
    <name type="scientific">Bdellovibrio bacteriovorus</name>
    <dbReference type="NCBI Taxonomy" id="959"/>
    <lineage>
        <taxon>Bacteria</taxon>
        <taxon>Pseudomonadati</taxon>
        <taxon>Bdellovibrionota</taxon>
        <taxon>Bdellovibrionia</taxon>
        <taxon>Bdellovibrionales</taxon>
        <taxon>Pseudobdellovibrionaceae</taxon>
        <taxon>Bdellovibrio</taxon>
    </lineage>
</organism>
<protein>
    <recommendedName>
        <fullName evidence="6">Alpha-2-macroglobulin</fullName>
    </recommendedName>
</protein>
<dbReference type="InterPro" id="IPR051802">
    <property type="entry name" value="YfhM-like"/>
</dbReference>
<evidence type="ECO:0000313" key="5">
    <source>
        <dbReference type="Proteomes" id="UP000197003"/>
    </source>
</evidence>
<evidence type="ECO:0000256" key="1">
    <source>
        <dbReference type="ARBA" id="ARBA00010556"/>
    </source>
</evidence>
<proteinExistence type="inferred from homology"/>
<reference evidence="4 5" key="1">
    <citation type="submission" date="2017-04" db="EMBL/GenBank/DDBJ databases">
        <title>Whole genome sequence of Bdellovibrio bacteriovorus strain SSB218315.</title>
        <authorList>
            <person name="Oyedara O."/>
            <person name="Rodriguez-Perez M.A."/>
        </authorList>
    </citation>
    <scope>NUCLEOTIDE SEQUENCE [LARGE SCALE GENOMIC DNA]</scope>
    <source>
        <strain evidence="4 5">SSB218315</strain>
    </source>
</reference>
<name>A0A1Z3NCB9_BDEBC</name>
<comment type="similarity">
    <text evidence="1">Belongs to the protease inhibitor I39 (alpha-2-macroglobulin) family. Bacterial alpha-2-macroglobulin subfamily.</text>
</comment>
<dbReference type="PANTHER" id="PTHR40094">
    <property type="entry name" value="ALPHA-2-MACROGLOBULIN HOMOLOG"/>
    <property type="match status" value="1"/>
</dbReference>
<dbReference type="Pfam" id="PF01835">
    <property type="entry name" value="MG2"/>
    <property type="match status" value="1"/>
</dbReference>
<dbReference type="SMART" id="SM01359">
    <property type="entry name" value="A2M_N_2"/>
    <property type="match status" value="1"/>
</dbReference>
<evidence type="ECO:0000313" key="4">
    <source>
        <dbReference type="EMBL" id="ASD65114.1"/>
    </source>
</evidence>